<keyword evidence="2" id="KW-0479">Metal-binding</keyword>
<keyword evidence="7" id="KW-0804">Transcription</keyword>
<comment type="caution">
    <text evidence="13">The sequence shown here is derived from an EMBL/GenBank/DDBJ whole genome shotgun (WGS) entry which is preliminary data.</text>
</comment>
<dbReference type="InterPro" id="IPR052127">
    <property type="entry name" value="STE12_transcription_factor"/>
</dbReference>
<keyword evidence="4 10" id="KW-0863">Zinc-finger</keyword>
<keyword evidence="5" id="KW-0862">Zinc</keyword>
<dbReference type="InterPro" id="IPR036236">
    <property type="entry name" value="Znf_C2H2_sf"/>
</dbReference>
<organism evidence="13 14">
    <name type="scientific">Boothiomyces macroporosus</name>
    <dbReference type="NCBI Taxonomy" id="261099"/>
    <lineage>
        <taxon>Eukaryota</taxon>
        <taxon>Fungi</taxon>
        <taxon>Fungi incertae sedis</taxon>
        <taxon>Chytridiomycota</taxon>
        <taxon>Chytridiomycota incertae sedis</taxon>
        <taxon>Chytridiomycetes</taxon>
        <taxon>Rhizophydiales</taxon>
        <taxon>Terramycetaceae</taxon>
        <taxon>Boothiomyces</taxon>
    </lineage>
</organism>
<evidence type="ECO:0000256" key="5">
    <source>
        <dbReference type="ARBA" id="ARBA00022833"/>
    </source>
</evidence>
<dbReference type="GO" id="GO:0005634">
    <property type="term" value="C:nucleus"/>
    <property type="evidence" value="ECO:0007669"/>
    <property type="project" value="UniProtKB-SubCell"/>
</dbReference>
<reference evidence="13" key="1">
    <citation type="submission" date="2020-05" db="EMBL/GenBank/DDBJ databases">
        <title>Phylogenomic resolution of chytrid fungi.</title>
        <authorList>
            <person name="Stajich J.E."/>
            <person name="Amses K."/>
            <person name="Simmons R."/>
            <person name="Seto K."/>
            <person name="Myers J."/>
            <person name="Bonds A."/>
            <person name="Quandt C.A."/>
            <person name="Barry K."/>
            <person name="Liu P."/>
            <person name="Grigoriev I."/>
            <person name="Longcore J.E."/>
            <person name="James T.Y."/>
        </authorList>
    </citation>
    <scope>NUCLEOTIDE SEQUENCE</scope>
    <source>
        <strain evidence="13">PLAUS21</strain>
    </source>
</reference>
<dbReference type="AlphaFoldDB" id="A0AAD5UG72"/>
<evidence type="ECO:0000256" key="7">
    <source>
        <dbReference type="ARBA" id="ARBA00023163"/>
    </source>
</evidence>
<accession>A0AAD5UG72</accession>
<dbReference type="InterPro" id="IPR013087">
    <property type="entry name" value="Znf_C2H2_type"/>
</dbReference>
<keyword evidence="13" id="KW-0371">Homeobox</keyword>
<dbReference type="SMART" id="SM00424">
    <property type="entry name" value="STE"/>
    <property type="match status" value="1"/>
</dbReference>
<evidence type="ECO:0000256" key="3">
    <source>
        <dbReference type="ARBA" id="ARBA00022737"/>
    </source>
</evidence>
<dbReference type="GO" id="GO:0000978">
    <property type="term" value="F:RNA polymerase II cis-regulatory region sequence-specific DNA binding"/>
    <property type="evidence" value="ECO:0007669"/>
    <property type="project" value="UniProtKB-ARBA"/>
</dbReference>
<evidence type="ECO:0000256" key="11">
    <source>
        <dbReference type="SAM" id="MobiDB-lite"/>
    </source>
</evidence>
<evidence type="ECO:0000256" key="8">
    <source>
        <dbReference type="ARBA" id="ARBA00023242"/>
    </source>
</evidence>
<dbReference type="GO" id="GO:0008270">
    <property type="term" value="F:zinc ion binding"/>
    <property type="evidence" value="ECO:0007669"/>
    <property type="project" value="UniProtKB-KW"/>
</dbReference>
<dbReference type="SUPFAM" id="SSF57667">
    <property type="entry name" value="beta-beta-alpha zinc fingers"/>
    <property type="match status" value="1"/>
</dbReference>
<keyword evidence="3" id="KW-0677">Repeat</keyword>
<feature type="domain" description="C2H2-type" evidence="12">
    <location>
        <begin position="371"/>
        <end position="400"/>
    </location>
</feature>
<dbReference type="FunFam" id="3.30.160.60:FF:000125">
    <property type="entry name" value="Putative zinc finger protein 143"/>
    <property type="match status" value="1"/>
</dbReference>
<comment type="similarity">
    <text evidence="9">Belongs to the STE12 transcription factor family.</text>
</comment>
<evidence type="ECO:0000313" key="13">
    <source>
        <dbReference type="EMBL" id="KAJ3257342.1"/>
    </source>
</evidence>
<dbReference type="Proteomes" id="UP001210925">
    <property type="component" value="Unassembled WGS sequence"/>
</dbReference>
<keyword evidence="6" id="KW-0805">Transcription regulation</keyword>
<dbReference type="PANTHER" id="PTHR47427:SF1">
    <property type="entry name" value="PROTEIN STE12"/>
    <property type="match status" value="1"/>
</dbReference>
<dbReference type="GO" id="GO:1990526">
    <property type="term" value="C:Ste12p-Dig1p-Dig2p complex"/>
    <property type="evidence" value="ECO:0007669"/>
    <property type="project" value="TreeGrafter"/>
</dbReference>
<evidence type="ECO:0000259" key="12">
    <source>
        <dbReference type="PROSITE" id="PS50157"/>
    </source>
</evidence>
<sequence length="479" mass="54860">MDPNTDTYDEGHLEGFKLFLSTAPVNWNHNETIRRYPLPNGESVSCVLWNELFHITGTDIVRSLIYRFECLGRKVVMQKKFEEGIFSDLRNLKPMADSTLEESRSPFLKFLYENQCIRTQKKQKVFYWFSVKHDKLFLDALERDLKREAAGQPSCTQPKVQMTMSQAMEQARLHCLPSINAMPPAQPVRPQTPQMNMIKESYDYVQPHQLNGNMGSGSPMMYGSSPQRRRSFSSGGVHLSPRQNMHMSPAISAHSNHVTHSPELGNASPQLSFMQPTANRNYTANLPSMFNPEYSAESKPMFYRNFEPVQPGSEPNRSPYHPHRGREGRRSSIGGQTEKTHVCPFETCGRQFKRLEHLRRHVRSHTGEKPYVCTVPDCGRSFARSDHLTQHMRTHGDTFPDHQWNAIDEQHRNGVSTLIQNNGEYMPEYDVNGQPIMKQEFTGTGLNEQMDSLMDDILSLEPDLGIPFSSLDQTSLLSY</sequence>
<dbReference type="GO" id="GO:0000981">
    <property type="term" value="F:DNA-binding transcription factor activity, RNA polymerase II-specific"/>
    <property type="evidence" value="ECO:0007669"/>
    <property type="project" value="UniProtKB-ARBA"/>
</dbReference>
<keyword evidence="8" id="KW-0539">Nucleus</keyword>
<dbReference type="GO" id="GO:1990527">
    <property type="term" value="C:Tec1p-Ste12p-Dig1p complex"/>
    <property type="evidence" value="ECO:0007669"/>
    <property type="project" value="TreeGrafter"/>
</dbReference>
<evidence type="ECO:0000256" key="10">
    <source>
        <dbReference type="PROSITE-ProRule" id="PRU00042"/>
    </source>
</evidence>
<evidence type="ECO:0000256" key="6">
    <source>
        <dbReference type="ARBA" id="ARBA00023015"/>
    </source>
</evidence>
<dbReference type="FunFam" id="3.30.160.60:FF:000072">
    <property type="entry name" value="zinc finger protein 143 isoform X1"/>
    <property type="match status" value="1"/>
</dbReference>
<feature type="domain" description="C2H2-type" evidence="12">
    <location>
        <begin position="341"/>
        <end position="370"/>
    </location>
</feature>
<dbReference type="Pfam" id="PF02200">
    <property type="entry name" value="STE"/>
    <property type="match status" value="1"/>
</dbReference>
<dbReference type="PANTHER" id="PTHR47427">
    <property type="entry name" value="PROTEIN STE12"/>
    <property type="match status" value="1"/>
</dbReference>
<evidence type="ECO:0000256" key="9">
    <source>
        <dbReference type="ARBA" id="ARBA00024345"/>
    </source>
</evidence>
<evidence type="ECO:0000256" key="1">
    <source>
        <dbReference type="ARBA" id="ARBA00004123"/>
    </source>
</evidence>
<comment type="subcellular location">
    <subcellularLocation>
        <location evidence="1">Nucleus</location>
    </subcellularLocation>
</comment>
<protein>
    <submittedName>
        <fullName evidence="13">Homeodomain transcription factor ste12</fullName>
    </submittedName>
</protein>
<dbReference type="PROSITE" id="PS00028">
    <property type="entry name" value="ZINC_FINGER_C2H2_1"/>
    <property type="match status" value="2"/>
</dbReference>
<keyword evidence="13" id="KW-0238">DNA-binding</keyword>
<proteinExistence type="inferred from homology"/>
<feature type="region of interest" description="Disordered" evidence="11">
    <location>
        <begin position="306"/>
        <end position="335"/>
    </location>
</feature>
<name>A0AAD5UG72_9FUNG</name>
<dbReference type="Pfam" id="PF00096">
    <property type="entry name" value="zf-C2H2"/>
    <property type="match status" value="2"/>
</dbReference>
<dbReference type="PROSITE" id="PS50157">
    <property type="entry name" value="ZINC_FINGER_C2H2_2"/>
    <property type="match status" value="2"/>
</dbReference>
<dbReference type="SMART" id="SM00355">
    <property type="entry name" value="ZnF_C2H2"/>
    <property type="match status" value="2"/>
</dbReference>
<evidence type="ECO:0000313" key="14">
    <source>
        <dbReference type="Proteomes" id="UP001210925"/>
    </source>
</evidence>
<evidence type="ECO:0000256" key="2">
    <source>
        <dbReference type="ARBA" id="ARBA00022723"/>
    </source>
</evidence>
<dbReference type="InterPro" id="IPR003120">
    <property type="entry name" value="Ste12"/>
</dbReference>
<evidence type="ECO:0000256" key="4">
    <source>
        <dbReference type="ARBA" id="ARBA00022771"/>
    </source>
</evidence>
<dbReference type="EMBL" id="JADGKB010000039">
    <property type="protein sequence ID" value="KAJ3257342.1"/>
    <property type="molecule type" value="Genomic_DNA"/>
</dbReference>
<dbReference type="Gene3D" id="3.30.160.60">
    <property type="entry name" value="Classic Zinc Finger"/>
    <property type="match status" value="2"/>
</dbReference>
<gene>
    <name evidence="13" type="primary">STE12</name>
    <name evidence="13" type="ORF">HK103_004562</name>
</gene>
<keyword evidence="14" id="KW-1185">Reference proteome</keyword>